<dbReference type="AlphaFoldDB" id="A0A7J7HHC3"/>
<reference evidence="2" key="1">
    <citation type="journal article" date="2020" name="Nat. Commun.">
        <title>Genome assembly of wild tea tree DASZ reveals pedigree and selection history of tea varieties.</title>
        <authorList>
            <person name="Zhang W."/>
            <person name="Zhang Y."/>
            <person name="Qiu H."/>
            <person name="Guo Y."/>
            <person name="Wan H."/>
            <person name="Zhang X."/>
            <person name="Scossa F."/>
            <person name="Alseekh S."/>
            <person name="Zhang Q."/>
            <person name="Wang P."/>
            <person name="Xu L."/>
            <person name="Schmidt M.H."/>
            <person name="Jia X."/>
            <person name="Li D."/>
            <person name="Zhu A."/>
            <person name="Guo F."/>
            <person name="Chen W."/>
            <person name="Ni D."/>
            <person name="Usadel B."/>
            <person name="Fernie A.R."/>
            <person name="Wen W."/>
        </authorList>
    </citation>
    <scope>NUCLEOTIDE SEQUENCE [LARGE SCALE GENOMIC DNA]</scope>
    <source>
        <strain evidence="2">cv. G240</strain>
    </source>
</reference>
<comment type="caution">
    <text evidence="1">The sequence shown here is derived from an EMBL/GenBank/DDBJ whole genome shotgun (WGS) entry which is preliminary data.</text>
</comment>
<proteinExistence type="predicted"/>
<dbReference type="EMBL" id="JACBKZ010000004">
    <property type="protein sequence ID" value="KAF5951374.1"/>
    <property type="molecule type" value="Genomic_DNA"/>
</dbReference>
<accession>A0A7J7HHC3</accession>
<reference evidence="1 2" key="2">
    <citation type="submission" date="2020-07" db="EMBL/GenBank/DDBJ databases">
        <title>Genome assembly of wild tea tree DASZ reveals pedigree and selection history of tea varieties.</title>
        <authorList>
            <person name="Zhang W."/>
        </authorList>
    </citation>
    <scope>NUCLEOTIDE SEQUENCE [LARGE SCALE GENOMIC DNA]</scope>
    <source>
        <strain evidence="2">cv. G240</strain>
        <tissue evidence="1">Leaf</tissue>
    </source>
</reference>
<keyword evidence="2" id="KW-1185">Reference proteome</keyword>
<dbReference type="Proteomes" id="UP000593564">
    <property type="component" value="Unassembled WGS sequence"/>
</dbReference>
<sequence length="63" mass="7179">MQEPNITYFLAGWLEFFHFLPFPSLDDNIDLSLLFPPFPPECIGLCALGDDKFVFLLVEAGKE</sequence>
<organism evidence="1 2">
    <name type="scientific">Camellia sinensis</name>
    <name type="common">Tea plant</name>
    <name type="synonym">Thea sinensis</name>
    <dbReference type="NCBI Taxonomy" id="4442"/>
    <lineage>
        <taxon>Eukaryota</taxon>
        <taxon>Viridiplantae</taxon>
        <taxon>Streptophyta</taxon>
        <taxon>Embryophyta</taxon>
        <taxon>Tracheophyta</taxon>
        <taxon>Spermatophyta</taxon>
        <taxon>Magnoliopsida</taxon>
        <taxon>eudicotyledons</taxon>
        <taxon>Gunneridae</taxon>
        <taxon>Pentapetalae</taxon>
        <taxon>asterids</taxon>
        <taxon>Ericales</taxon>
        <taxon>Theaceae</taxon>
        <taxon>Camellia</taxon>
    </lineage>
</organism>
<evidence type="ECO:0000313" key="1">
    <source>
        <dbReference type="EMBL" id="KAF5951374.1"/>
    </source>
</evidence>
<protein>
    <submittedName>
        <fullName evidence="1">Uncharacterized protein</fullName>
    </submittedName>
</protein>
<name>A0A7J7HHC3_CAMSI</name>
<evidence type="ECO:0000313" key="2">
    <source>
        <dbReference type="Proteomes" id="UP000593564"/>
    </source>
</evidence>
<gene>
    <name evidence="1" type="ORF">HYC85_009318</name>
</gene>